<feature type="domain" description="Peptidase M20 dimerisation" evidence="10">
    <location>
        <begin position="207"/>
        <end position="307"/>
    </location>
</feature>
<dbReference type="GO" id="GO:0006508">
    <property type="term" value="P:proteolysis"/>
    <property type="evidence" value="ECO:0007669"/>
    <property type="project" value="UniProtKB-UniRule"/>
</dbReference>
<dbReference type="EMBL" id="CP038810">
    <property type="protein sequence ID" value="QBZ99085.1"/>
    <property type="molecule type" value="Genomic_DNA"/>
</dbReference>
<proteinExistence type="inferred from homology"/>
<accession>A0A4P7PWG3</accession>
<evidence type="ECO:0000256" key="3">
    <source>
        <dbReference type="ARBA" id="ARBA00022723"/>
    </source>
</evidence>
<dbReference type="SUPFAM" id="SSF53187">
    <property type="entry name" value="Zn-dependent exopeptidases"/>
    <property type="match status" value="1"/>
</dbReference>
<dbReference type="AlphaFoldDB" id="A0A4P7PWG3"/>
<evidence type="ECO:0000256" key="6">
    <source>
        <dbReference type="ARBA" id="ARBA00023049"/>
    </source>
</evidence>
<feature type="binding site" evidence="7 9">
    <location>
        <position position="198"/>
    </location>
    <ligand>
        <name>Zn(2+)</name>
        <dbReference type="ChEBI" id="CHEBI:29105"/>
        <label>1</label>
    </ligand>
</feature>
<dbReference type="SUPFAM" id="SSF55031">
    <property type="entry name" value="Bacterial exopeptidase dimerisation domain"/>
    <property type="match status" value="1"/>
</dbReference>
<dbReference type="Pfam" id="PF01546">
    <property type="entry name" value="Peptidase_M20"/>
    <property type="match status" value="1"/>
</dbReference>
<dbReference type="NCBIfam" id="TIGR01882">
    <property type="entry name" value="peptidase-T"/>
    <property type="match status" value="1"/>
</dbReference>
<dbReference type="InterPro" id="IPR001261">
    <property type="entry name" value="ArgE/DapE_CS"/>
</dbReference>
<dbReference type="GO" id="GO:0005829">
    <property type="term" value="C:cytosol"/>
    <property type="evidence" value="ECO:0007669"/>
    <property type="project" value="TreeGrafter"/>
</dbReference>
<dbReference type="GO" id="GO:0008270">
    <property type="term" value="F:zinc ion binding"/>
    <property type="evidence" value="ECO:0007669"/>
    <property type="project" value="UniProtKB-UniRule"/>
</dbReference>
<keyword evidence="4 7" id="KW-0378">Hydrolase</keyword>
<comment type="catalytic activity">
    <reaction evidence="7">
        <text>Release of the N-terminal residue from a tripeptide.</text>
        <dbReference type="EC" id="3.4.11.4"/>
    </reaction>
</comment>
<dbReference type="Proteomes" id="UP000296862">
    <property type="component" value="Chromosome"/>
</dbReference>
<dbReference type="HAMAP" id="MF_00550">
    <property type="entry name" value="Aminopeptidase_M20"/>
    <property type="match status" value="1"/>
</dbReference>
<keyword evidence="7 11" id="KW-0031">Aminopeptidase</keyword>
<evidence type="ECO:0000256" key="9">
    <source>
        <dbReference type="PIRSR" id="PIRSR037215-2"/>
    </source>
</evidence>
<comment type="subcellular location">
    <subcellularLocation>
        <location evidence="7">Cytoplasm</location>
    </subcellularLocation>
</comment>
<comment type="cofactor">
    <cofactor evidence="7 9">
        <name>Zn(2+)</name>
        <dbReference type="ChEBI" id="CHEBI:29105"/>
    </cofactor>
    <text evidence="7 9">Binds 2 Zn(2+) ions per subunit.</text>
</comment>
<keyword evidence="6 7" id="KW-0482">Metalloprotease</keyword>
<feature type="binding site" evidence="7 9">
    <location>
        <position position="78"/>
    </location>
    <ligand>
        <name>Zn(2+)</name>
        <dbReference type="ChEBI" id="CHEBI:29105"/>
        <label>1</label>
    </ligand>
</feature>
<dbReference type="KEGG" id="fsn:GS03_02607"/>
<feature type="binding site" evidence="7 9">
    <location>
        <position position="176"/>
    </location>
    <ligand>
        <name>Zn(2+)</name>
        <dbReference type="ChEBI" id="CHEBI:29105"/>
        <label>2</label>
    </ligand>
</feature>
<evidence type="ECO:0000256" key="2">
    <source>
        <dbReference type="ARBA" id="ARBA00022670"/>
    </source>
</evidence>
<evidence type="ECO:0000256" key="1">
    <source>
        <dbReference type="ARBA" id="ARBA00009692"/>
    </source>
</evidence>
<dbReference type="Pfam" id="PF07687">
    <property type="entry name" value="M20_dimer"/>
    <property type="match status" value="1"/>
</dbReference>
<evidence type="ECO:0000259" key="10">
    <source>
        <dbReference type="Pfam" id="PF07687"/>
    </source>
</evidence>
<organism evidence="11 12">
    <name type="scientific">Flavobacterium sangjuense</name>
    <dbReference type="NCBI Taxonomy" id="2518177"/>
    <lineage>
        <taxon>Bacteria</taxon>
        <taxon>Pseudomonadati</taxon>
        <taxon>Bacteroidota</taxon>
        <taxon>Flavobacteriia</taxon>
        <taxon>Flavobacteriales</taxon>
        <taxon>Flavobacteriaceae</taxon>
        <taxon>Flavobacterium</taxon>
    </lineage>
</organism>
<feature type="active site" description="Proton acceptor" evidence="7 8">
    <location>
        <position position="175"/>
    </location>
</feature>
<keyword evidence="7" id="KW-0963">Cytoplasm</keyword>
<sequence length="426" mass="47803">MQHIIDRFVSYVTIDTESDPNSDTTPSTKKQFDLANKLAEELKTIGLKEVTIDKHGYIMATLPSNVDHEVPTIGFISHFDTTPDFTGKDVKPQIVPNYDGGDIVLNAEQNIVLSPNYFKDLLLYKGQTLITTNGLTLLGADDKAGITEIVTAIEYLVNNPEIKHGKIRVGFTPDEEIGRGADLFDVKKFGADWAYTMDGSQIGELEYENFNAAGVKITFKGKSVHPGYAKGKMINSMLIANDFINELPKHETPQETKGYEGFFHVTGISGSIEETKLDLIIRDHDMKKFKKRKELVHDITKKFNKKFAKQFGEDIVITTIKDQYYNMKEKVEPVMFIVDLAEKAMKSLDIKPLIKPIRGGTDGCRLSYMGLPCPNIFAGGHNFHGKYEYVPVESMQKAIDVIIKIAELTATTDFSKTEKKKSKKKK</sequence>
<dbReference type="OrthoDB" id="9804934at2"/>
<feature type="binding site" evidence="7 9">
    <location>
        <position position="141"/>
    </location>
    <ligand>
        <name>Zn(2+)</name>
        <dbReference type="ChEBI" id="CHEBI:29105"/>
        <label>1</label>
    </ligand>
</feature>
<dbReference type="GO" id="GO:0043171">
    <property type="term" value="P:peptide catabolic process"/>
    <property type="evidence" value="ECO:0007669"/>
    <property type="project" value="UniProtKB-UniRule"/>
</dbReference>
<dbReference type="Gene3D" id="3.30.70.360">
    <property type="match status" value="1"/>
</dbReference>
<dbReference type="PROSITE" id="PS00758">
    <property type="entry name" value="ARGE_DAPE_CPG2_1"/>
    <property type="match status" value="1"/>
</dbReference>
<dbReference type="NCBIfam" id="NF003976">
    <property type="entry name" value="PRK05469.1"/>
    <property type="match status" value="1"/>
</dbReference>
<dbReference type="InterPro" id="IPR011650">
    <property type="entry name" value="Peptidase_M20_dimer"/>
</dbReference>
<dbReference type="Gene3D" id="3.40.630.10">
    <property type="entry name" value="Zn peptidases"/>
    <property type="match status" value="1"/>
</dbReference>
<feature type="binding site" evidence="7 9">
    <location>
        <position position="141"/>
    </location>
    <ligand>
        <name>Zn(2+)</name>
        <dbReference type="ChEBI" id="CHEBI:29105"/>
        <label>2</label>
    </ligand>
</feature>
<gene>
    <name evidence="7 11" type="primary">pepT</name>
    <name evidence="11" type="ORF">GS03_02607</name>
</gene>
<comment type="similarity">
    <text evidence="1 7">Belongs to the peptidase M20B family.</text>
</comment>
<dbReference type="PROSITE" id="PS00759">
    <property type="entry name" value="ARGE_DAPE_CPG2_2"/>
    <property type="match status" value="1"/>
</dbReference>
<dbReference type="GO" id="GO:0008237">
    <property type="term" value="F:metallopeptidase activity"/>
    <property type="evidence" value="ECO:0007669"/>
    <property type="project" value="UniProtKB-KW"/>
</dbReference>
<evidence type="ECO:0000313" key="11">
    <source>
        <dbReference type="EMBL" id="QBZ99085.1"/>
    </source>
</evidence>
<keyword evidence="2 7" id="KW-0645">Protease</keyword>
<dbReference type="CDD" id="cd03892">
    <property type="entry name" value="M20_peptT"/>
    <property type="match status" value="1"/>
</dbReference>
<keyword evidence="3 7" id="KW-0479">Metal-binding</keyword>
<comment type="function">
    <text evidence="7">Cleaves the N-terminal amino acid of tripeptides.</text>
</comment>
<dbReference type="GO" id="GO:0045148">
    <property type="term" value="F:tripeptide aminopeptidase activity"/>
    <property type="evidence" value="ECO:0007669"/>
    <property type="project" value="UniProtKB-UniRule"/>
</dbReference>
<dbReference type="NCBIfam" id="NF009920">
    <property type="entry name" value="PRK13381.1"/>
    <property type="match status" value="1"/>
</dbReference>
<feature type="active site" evidence="7 8">
    <location>
        <position position="80"/>
    </location>
</feature>
<feature type="binding site" evidence="7 9">
    <location>
        <position position="384"/>
    </location>
    <ligand>
        <name>Zn(2+)</name>
        <dbReference type="ChEBI" id="CHEBI:29105"/>
        <label>2</label>
    </ligand>
</feature>
<dbReference type="InterPro" id="IPR010161">
    <property type="entry name" value="Peptidase_M20B"/>
</dbReference>
<dbReference type="PANTHER" id="PTHR42994">
    <property type="entry name" value="PEPTIDASE T"/>
    <property type="match status" value="1"/>
</dbReference>
<keyword evidence="5 7" id="KW-0862">Zinc</keyword>
<dbReference type="InterPro" id="IPR002933">
    <property type="entry name" value="Peptidase_M20"/>
</dbReference>
<protein>
    <recommendedName>
        <fullName evidence="7">Peptidase T</fullName>
        <ecNumber evidence="7">3.4.11.4</ecNumber>
    </recommendedName>
    <alternativeName>
        <fullName evidence="7">Aminotripeptidase</fullName>
        <shortName evidence="7">Tripeptidase</shortName>
    </alternativeName>
    <alternativeName>
        <fullName evidence="7">Tripeptide aminopeptidase</fullName>
    </alternativeName>
</protein>
<reference evidence="11 12" key="1">
    <citation type="submission" date="2019-04" db="EMBL/GenBank/DDBJ databases">
        <title>Flavobacterium sp. GS03.</title>
        <authorList>
            <person name="Kim H."/>
        </authorList>
    </citation>
    <scope>NUCLEOTIDE SEQUENCE [LARGE SCALE GENOMIC DNA]</scope>
    <source>
        <strain evidence="11 12">GS03</strain>
    </source>
</reference>
<dbReference type="RefSeq" id="WP_136152951.1">
    <property type="nucleotide sequence ID" value="NZ_CP038810.1"/>
</dbReference>
<evidence type="ECO:0000256" key="4">
    <source>
        <dbReference type="ARBA" id="ARBA00022801"/>
    </source>
</evidence>
<dbReference type="InterPro" id="IPR036264">
    <property type="entry name" value="Bact_exopeptidase_dim_dom"/>
</dbReference>
<keyword evidence="12" id="KW-1185">Reference proteome</keyword>
<evidence type="ECO:0000313" key="12">
    <source>
        <dbReference type="Proteomes" id="UP000296862"/>
    </source>
</evidence>
<dbReference type="PANTHER" id="PTHR42994:SF1">
    <property type="entry name" value="PEPTIDASE T"/>
    <property type="match status" value="1"/>
</dbReference>
<evidence type="ECO:0000256" key="5">
    <source>
        <dbReference type="ARBA" id="ARBA00022833"/>
    </source>
</evidence>
<dbReference type="PIRSF" id="PIRSF037215">
    <property type="entry name" value="Peptidase_M20B"/>
    <property type="match status" value="1"/>
</dbReference>
<evidence type="ECO:0000256" key="7">
    <source>
        <dbReference type="HAMAP-Rule" id="MF_00550"/>
    </source>
</evidence>
<evidence type="ECO:0000256" key="8">
    <source>
        <dbReference type="PIRSR" id="PIRSR037215-1"/>
    </source>
</evidence>
<dbReference type="EC" id="3.4.11.4" evidence="7"/>
<name>A0A4P7PWG3_9FLAO</name>